<dbReference type="AlphaFoldDB" id="A0A099ZTN6"/>
<evidence type="ECO:0000256" key="9">
    <source>
        <dbReference type="RuleBase" id="RU000436"/>
    </source>
</evidence>
<name>A0A099ZTN6_TINGU</name>
<comment type="subcellular location">
    <subcellularLocation>
        <location evidence="2">Secreted</location>
    </subcellularLocation>
</comment>
<evidence type="ECO:0000256" key="8">
    <source>
        <dbReference type="ARBA" id="ARBA00023157"/>
    </source>
</evidence>
<dbReference type="STRING" id="94827.A0A099ZTN6"/>
<evidence type="ECO:0000256" key="3">
    <source>
        <dbReference type="ARBA" id="ARBA00011033"/>
    </source>
</evidence>
<evidence type="ECO:0000256" key="4">
    <source>
        <dbReference type="ARBA" id="ARBA00022514"/>
    </source>
</evidence>
<evidence type="ECO:0000256" key="5">
    <source>
        <dbReference type="ARBA" id="ARBA00022525"/>
    </source>
</evidence>
<keyword evidence="5" id="KW-0964">Secreted</keyword>
<dbReference type="PANTHER" id="PTHR11691">
    <property type="entry name" value="TYPE I INTERFERON"/>
    <property type="match status" value="1"/>
</dbReference>
<dbReference type="Pfam" id="PF00143">
    <property type="entry name" value="Interferon"/>
    <property type="match status" value="1"/>
</dbReference>
<dbReference type="GO" id="GO:0051607">
    <property type="term" value="P:defense response to virus"/>
    <property type="evidence" value="ECO:0007669"/>
    <property type="project" value="UniProtKB-KW"/>
</dbReference>
<protein>
    <submittedName>
        <fullName evidence="10">Interferon alpha-2</fullName>
    </submittedName>
</protein>
<dbReference type="Proteomes" id="UP000053641">
    <property type="component" value="Unassembled WGS sequence"/>
</dbReference>
<keyword evidence="7 9" id="KW-0051">Antiviral defense</keyword>
<keyword evidence="11" id="KW-1185">Reference proteome</keyword>
<evidence type="ECO:0000256" key="1">
    <source>
        <dbReference type="ARBA" id="ARBA00002718"/>
    </source>
</evidence>
<dbReference type="GO" id="GO:0006955">
    <property type="term" value="P:immune response"/>
    <property type="evidence" value="ECO:0007669"/>
    <property type="project" value="UniProtKB-ARBA"/>
</dbReference>
<evidence type="ECO:0000256" key="7">
    <source>
        <dbReference type="ARBA" id="ARBA00023118"/>
    </source>
</evidence>
<evidence type="ECO:0000256" key="2">
    <source>
        <dbReference type="ARBA" id="ARBA00004613"/>
    </source>
</evidence>
<evidence type="ECO:0000313" key="11">
    <source>
        <dbReference type="Proteomes" id="UP000053641"/>
    </source>
</evidence>
<dbReference type="Gene3D" id="1.20.1250.10">
    <property type="match status" value="1"/>
</dbReference>
<keyword evidence="6" id="KW-0732">Signal</keyword>
<dbReference type="PRINTS" id="PR00266">
    <property type="entry name" value="INTERFERONAB"/>
</dbReference>
<keyword evidence="8" id="KW-1015">Disulfide bond</keyword>
<evidence type="ECO:0000313" key="10">
    <source>
        <dbReference type="EMBL" id="KGL85161.1"/>
    </source>
</evidence>
<dbReference type="InterPro" id="IPR000471">
    <property type="entry name" value="Interferon_alpha/beta/delta"/>
</dbReference>
<evidence type="ECO:0000256" key="6">
    <source>
        <dbReference type="ARBA" id="ARBA00022729"/>
    </source>
</evidence>
<dbReference type="EMBL" id="KL898206">
    <property type="protein sequence ID" value="KGL85161.1"/>
    <property type="molecule type" value="Genomic_DNA"/>
</dbReference>
<proteinExistence type="inferred from homology"/>
<dbReference type="InterPro" id="IPR009079">
    <property type="entry name" value="4_helix_cytokine-like_core"/>
</dbReference>
<feature type="non-terminal residue" evidence="10">
    <location>
        <position position="184"/>
    </location>
</feature>
<comment type="function">
    <text evidence="1">Has antiviral activities.</text>
</comment>
<dbReference type="PANTHER" id="PTHR11691:SF73">
    <property type="entry name" value="INTERFERON BETA"/>
    <property type="match status" value="1"/>
</dbReference>
<feature type="non-terminal residue" evidence="10">
    <location>
        <position position="1"/>
    </location>
</feature>
<keyword evidence="4 9" id="KW-0202">Cytokine</keyword>
<gene>
    <name evidence="10" type="ORF">N309_10867</name>
</gene>
<sequence>TMSSFGLLQVGLILSCTTKITNLHCNHHLRLQQSKVIESSLRLLDKMGEKFPRQCLREKTSFRFPKQVLKPRQKETMKVAIEEIFQHIFYIFSKNLTLARWDGQALEQFQNGLYRQMEQVGSCASAKRTHHSWRREPSRLKLKRYFQQIDYFLKDRQYSRCSWEVSRAEMRRCLQFVEKVIRRL</sequence>
<reference evidence="10 11" key="1">
    <citation type="submission" date="2014-06" db="EMBL/GenBank/DDBJ databases">
        <title>Genome evolution of avian class.</title>
        <authorList>
            <person name="Zhang G."/>
            <person name="Li C."/>
        </authorList>
    </citation>
    <scope>NUCLEOTIDE SEQUENCE [LARGE SCALE GENOMIC DNA]</scope>
    <source>
        <strain evidence="10">BGI_N309</strain>
    </source>
</reference>
<dbReference type="SUPFAM" id="SSF47266">
    <property type="entry name" value="4-helical cytokines"/>
    <property type="match status" value="1"/>
</dbReference>
<dbReference type="SMART" id="SM00076">
    <property type="entry name" value="IFabd"/>
    <property type="match status" value="1"/>
</dbReference>
<dbReference type="GO" id="GO:0005615">
    <property type="term" value="C:extracellular space"/>
    <property type="evidence" value="ECO:0007669"/>
    <property type="project" value="UniProtKB-KW"/>
</dbReference>
<accession>A0A099ZTN6</accession>
<comment type="similarity">
    <text evidence="3 9">Belongs to the alpha/beta interferon family.</text>
</comment>
<organism evidence="10 11">
    <name type="scientific">Tinamus guttatus</name>
    <name type="common">White-throated tinamou</name>
    <dbReference type="NCBI Taxonomy" id="94827"/>
    <lineage>
        <taxon>Eukaryota</taxon>
        <taxon>Metazoa</taxon>
        <taxon>Chordata</taxon>
        <taxon>Craniata</taxon>
        <taxon>Vertebrata</taxon>
        <taxon>Euteleostomi</taxon>
        <taxon>Archelosauria</taxon>
        <taxon>Archosauria</taxon>
        <taxon>Dinosauria</taxon>
        <taxon>Saurischia</taxon>
        <taxon>Theropoda</taxon>
        <taxon>Coelurosauria</taxon>
        <taxon>Aves</taxon>
        <taxon>Palaeognathae</taxon>
        <taxon>Tinamiformes</taxon>
        <taxon>Tinamidae</taxon>
        <taxon>Tinamus</taxon>
    </lineage>
</organism>
<dbReference type="GO" id="GO:0005126">
    <property type="term" value="F:cytokine receptor binding"/>
    <property type="evidence" value="ECO:0007669"/>
    <property type="project" value="InterPro"/>
</dbReference>
<dbReference type="GO" id="GO:0005125">
    <property type="term" value="F:cytokine activity"/>
    <property type="evidence" value="ECO:0007669"/>
    <property type="project" value="UniProtKB-KW"/>
</dbReference>